<dbReference type="GeneID" id="115918938"/>
<dbReference type="AlphaFoldDB" id="A0A7M7PIZ7"/>
<sequence length="182" mass="21221">MAADRKASSLSRVWVTIHRSDLASETEDKSKSVPRCVILPQDSPTPEIQDIFRVSLALQDENLVLKLRNNRGSLIPINGFITPNSKFQPYVLEVTRRYQNVKPMKRSVKINGYNDIIKQRLQQIVKRIDKLEQLEPEMKSKRETTIAKNMTDLNVKMTFLNTRMHEAESTKWQGMFKKHPLW</sequence>
<dbReference type="Proteomes" id="UP000007110">
    <property type="component" value="Unassembled WGS sequence"/>
</dbReference>
<dbReference type="EnsemblMetazoa" id="XM_003729688">
    <property type="protein sequence ID" value="XP_003729736"/>
    <property type="gene ID" value="LOC100890471"/>
</dbReference>
<accession>A0A7M7PIZ7</accession>
<dbReference type="RefSeq" id="XP_003729736.1">
    <property type="nucleotide sequence ID" value="XM_003729688.3"/>
</dbReference>
<evidence type="ECO:0000313" key="2">
    <source>
        <dbReference type="Proteomes" id="UP000007110"/>
    </source>
</evidence>
<organism evidence="1 2">
    <name type="scientific">Strongylocentrotus purpuratus</name>
    <name type="common">Purple sea urchin</name>
    <dbReference type="NCBI Taxonomy" id="7668"/>
    <lineage>
        <taxon>Eukaryota</taxon>
        <taxon>Metazoa</taxon>
        <taxon>Echinodermata</taxon>
        <taxon>Eleutherozoa</taxon>
        <taxon>Echinozoa</taxon>
        <taxon>Echinoidea</taxon>
        <taxon>Euechinoidea</taxon>
        <taxon>Echinacea</taxon>
        <taxon>Camarodonta</taxon>
        <taxon>Echinidea</taxon>
        <taxon>Strongylocentrotidae</taxon>
        <taxon>Strongylocentrotus</taxon>
    </lineage>
</organism>
<proteinExistence type="predicted"/>
<evidence type="ECO:0000313" key="1">
    <source>
        <dbReference type="EnsemblMetazoa" id="XP_030851052"/>
    </source>
</evidence>
<dbReference type="OrthoDB" id="7659889at2759"/>
<dbReference type="InParanoid" id="A0A7M7PIZ7"/>
<dbReference type="KEGG" id="spu:115918938"/>
<reference evidence="1" key="2">
    <citation type="submission" date="2021-01" db="UniProtKB">
        <authorList>
            <consortium name="EnsemblMetazoa"/>
        </authorList>
    </citation>
    <scope>IDENTIFICATION</scope>
</reference>
<dbReference type="EnsemblMetazoa" id="XM_030995192">
    <property type="protein sequence ID" value="XP_030851052"/>
    <property type="gene ID" value="LOC115918938"/>
</dbReference>
<dbReference type="GeneID" id="100890471"/>
<dbReference type="OMA" id="MQMAESY"/>
<protein>
    <submittedName>
        <fullName evidence="1">Uncharacterized protein</fullName>
    </submittedName>
</protein>
<dbReference type="KEGG" id="spu:100890471"/>
<dbReference type="RefSeq" id="XP_030851052.1">
    <property type="nucleotide sequence ID" value="XM_030995192.1"/>
</dbReference>
<name>A0A7M7PIZ7_STRPU</name>
<keyword evidence="2" id="KW-1185">Reference proteome</keyword>
<reference evidence="2" key="1">
    <citation type="submission" date="2015-02" db="EMBL/GenBank/DDBJ databases">
        <title>Genome sequencing for Strongylocentrotus purpuratus.</title>
        <authorList>
            <person name="Murali S."/>
            <person name="Liu Y."/>
            <person name="Vee V."/>
            <person name="English A."/>
            <person name="Wang M."/>
            <person name="Skinner E."/>
            <person name="Han Y."/>
            <person name="Muzny D.M."/>
            <person name="Worley K.C."/>
            <person name="Gibbs R.A."/>
        </authorList>
    </citation>
    <scope>NUCLEOTIDE SEQUENCE</scope>
</reference>